<dbReference type="InterPro" id="IPR036961">
    <property type="entry name" value="Kinesin_motor_dom_sf"/>
</dbReference>
<feature type="domain" description="Kinesin motor" evidence="6">
    <location>
        <begin position="639"/>
        <end position="981"/>
    </location>
</feature>
<dbReference type="PANTHER" id="PTHR47969">
    <property type="entry name" value="CHROMOSOME-ASSOCIATED KINESIN KIF4A-RELATED"/>
    <property type="match status" value="1"/>
</dbReference>
<protein>
    <submittedName>
        <fullName evidence="7">Kinesin heavy chain</fullName>
    </submittedName>
</protein>
<feature type="region of interest" description="Disordered" evidence="5">
    <location>
        <begin position="382"/>
        <end position="445"/>
    </location>
</feature>
<evidence type="ECO:0000256" key="3">
    <source>
        <dbReference type="PROSITE-ProRule" id="PRU00283"/>
    </source>
</evidence>
<evidence type="ECO:0000313" key="7">
    <source>
        <dbReference type="EMBL" id="KNC50873.1"/>
    </source>
</evidence>
<dbReference type="GeneID" id="25566111"/>
<dbReference type="Proteomes" id="UP000054408">
    <property type="component" value="Unassembled WGS sequence"/>
</dbReference>
<feature type="compositionally biased region" description="Basic and acidic residues" evidence="5">
    <location>
        <begin position="584"/>
        <end position="600"/>
    </location>
</feature>
<evidence type="ECO:0000259" key="6">
    <source>
        <dbReference type="PROSITE" id="PS50067"/>
    </source>
</evidence>
<feature type="compositionally biased region" description="Polar residues" evidence="5">
    <location>
        <begin position="519"/>
        <end position="533"/>
    </location>
</feature>
<dbReference type="eggNOG" id="KOG4280">
    <property type="taxonomic scope" value="Eukaryota"/>
</dbReference>
<dbReference type="InterPro" id="IPR027417">
    <property type="entry name" value="P-loop_NTPase"/>
</dbReference>
<dbReference type="InterPro" id="IPR016024">
    <property type="entry name" value="ARM-type_fold"/>
</dbReference>
<dbReference type="GO" id="GO:0007052">
    <property type="term" value="P:mitotic spindle organization"/>
    <property type="evidence" value="ECO:0007669"/>
    <property type="project" value="TreeGrafter"/>
</dbReference>
<keyword evidence="8" id="KW-1185">Reference proteome</keyword>
<dbReference type="GO" id="GO:0008017">
    <property type="term" value="F:microtubule binding"/>
    <property type="evidence" value="ECO:0007669"/>
    <property type="project" value="InterPro"/>
</dbReference>
<feature type="compositionally biased region" description="Low complexity" evidence="5">
    <location>
        <begin position="383"/>
        <end position="408"/>
    </location>
</feature>
<dbReference type="InterPro" id="IPR019821">
    <property type="entry name" value="Kinesin_motor_CS"/>
</dbReference>
<feature type="coiled-coil region" evidence="4">
    <location>
        <begin position="1002"/>
        <end position="1043"/>
    </location>
</feature>
<dbReference type="GO" id="GO:0005524">
    <property type="term" value="F:ATP binding"/>
    <property type="evidence" value="ECO:0007669"/>
    <property type="project" value="UniProtKB-UniRule"/>
</dbReference>
<dbReference type="SUPFAM" id="SSF48371">
    <property type="entry name" value="ARM repeat"/>
    <property type="match status" value="1"/>
</dbReference>
<feature type="region of interest" description="Disordered" evidence="5">
    <location>
        <begin position="507"/>
        <end position="602"/>
    </location>
</feature>
<dbReference type="InterPro" id="IPR011989">
    <property type="entry name" value="ARM-like"/>
</dbReference>
<feature type="coiled-coil region" evidence="4">
    <location>
        <begin position="448"/>
        <end position="503"/>
    </location>
</feature>
<dbReference type="InterPro" id="IPR027640">
    <property type="entry name" value="Kinesin-like_fam"/>
</dbReference>
<dbReference type="CDD" id="cd00106">
    <property type="entry name" value="KISc"/>
    <property type="match status" value="1"/>
</dbReference>
<dbReference type="Gene3D" id="1.25.10.10">
    <property type="entry name" value="Leucine-rich Repeat Variant"/>
    <property type="match status" value="1"/>
</dbReference>
<dbReference type="EMBL" id="GL349463">
    <property type="protein sequence ID" value="KNC50873.1"/>
    <property type="molecule type" value="Genomic_DNA"/>
</dbReference>
<comment type="similarity">
    <text evidence="3">Belongs to the TRAFAC class myosin-kinesin ATPase superfamily. Kinesin family.</text>
</comment>
<evidence type="ECO:0000256" key="2">
    <source>
        <dbReference type="ARBA" id="ARBA00022840"/>
    </source>
</evidence>
<dbReference type="SMART" id="SM00129">
    <property type="entry name" value="KISc"/>
    <property type="match status" value="2"/>
</dbReference>
<feature type="compositionally biased region" description="Polar residues" evidence="5">
    <location>
        <begin position="625"/>
        <end position="642"/>
    </location>
</feature>
<keyword evidence="2 3" id="KW-0067">ATP-binding</keyword>
<sequence>MAYYAPPQPYTGSDHSDEVSSTHSWQTLSSLESEQRSLASGAWSVTSSGVKAKSYKLDYVFGPSASQGDVFDTSGAKTLIDEAVAGFACTLFAFGQTGSGKTHTITGPDAKMDGILPRAIHYLFDRIAQETSEYVRFAIQASYIEIYNENVRDLLNVSSGVLPVRWREDRGFYVENLYVVLTESVDDMIAVAVEGMTNRAQRAHDINEHSSRSHSIVTMYVTSETYDPATGSTSLRHGKLSFVDLAGSERVKDSRATGEGLTEARNINRSLLALGKCIAALSDAEARGVSVSSSSSHIPFRDSKLTKLLKDSLGGNGITLMIACLSPHDHDESIKTLRYAARTKHIRNKPIIMLDPRDKLVADLRREIDMLRKENAYLREEQAAAPASARSPAVELPSLASARSSRPSPARRARPSARGRASARSSRPPPRARPPSANLEPREAVSRLAEAESVIAEYMKENDAIKLENHRLSEWQQQMSRDHANAIRENDNLRKRLETLEAMFLDAGGAPEPRRGPNADTSPPSATGYASRTPSLRSSRSGAPASGPPSHRSRGRMPRYSTPKSATGPPQPSAAASASPPLRYHPDAADDDDADHRFDSGDDDADFLEATFIPLADGRDVSIASDASSRRPQAHARTSINTRGRGRELPVTVTVASDKSIAIEKNDQAHAHGHVGAGSDQSYPARNLDSPLILNVDKAFGPATSQDEFYAALAPFADDLLDRYNCTIFAYGETGSGKTYTMEHVMRAMTRDLLGKLSNTEIYSSFSLSVTFFEIYNNTIFDLLADKPDRDEPRTKLKIMNYAVVGLQHIPVANVDDVSAALARGLNARSVAALAKNARSSRSHAFFSFEINAIIAGSGTGITSRLNLIDLAGSERTGQAQKEAFLAGMDPTAQSRYKMESVLKKRLNEANQINNSLTALGNVIRALASSRRPSFRDKKLTHLLQPSLTGRCRLGIVFCLSQCATSSALTSVSFAENVMRLPVVAVRRNAQVLAVADLKAYINQLLANNSAMLEERNKAQNAVVAARHENDRLRSQLQEQLEINQAALESQAHRKALLASKIKSIKAAMAKLSAQLAAVRGGAIPATPGAPTTPAKDEQSLAAELDALTLQLATHQSTLAKLTTDEAKARAVVDDQLAQISALASAASSDSASRASLVATSADSLADLVANLPWTLAKLTDTIALYPELANQLVTAHNGVTALFAIVTADGQAGHGTAALRTIAAVLATPSARSALEAMPNRDELLAPLAGFLASSPDPQCDAYKVAAARAVEALAGPDAPLLAAALVDLALESLVDILASAANQRVQAACAHAVAALASASRHAQDALASSNLIFPLFARLLGSADTAVVTAVLSAAGRVVSAHDALQRLALSSGFLAELTSLVRVCTGDDALNVSGALTRHSVKRTAVQALLSATLGSPDALAWVLDEGNLPRSVLLEGLASLQTTPAVCAEPDGPLPYWGSAFTALLPAVHGAPYTPAFDDNPRFVIRVFGETEVSLAVVRAGTTPSASSVSSAAASFLGLFVYALDEIDASSRNVATCVASSRFLHPTLSSVSVTLDASSEAGSAYVVVPYQTASSNVQPKLAAVTLAAFGSAQFEIEELAAAADARHVLAGTLVCGKPLLPALVVTNLSADAELACTVQALVPSAAARRSTTVVVQAALPPGPMVIPSEDAKLLVGADWPCAAAMSAPKYAAISVIVPPLSWLQIRVGLESAPPSTRSTTPSSVDLVVHADIVAESHAYLVTSPRVPETFTAVVRSAWIRGLARGPNRLRNPIFKVSWAGAVPGWIGLVARREASPHLAMGLQVFALPPTEPSVLPPDNVVWRLPPEWVVAESPEFHPAEVGLQVELGPETAVTSGSLYIVATAHAKKLYGEFDLELTADVPDVSIECVRGEALPPVLFAANKQAMLHTVAEASSPTSVPANSAPEPVAPLPPTTPVETPMPSHKLRTKLFRDVTNSVSSARSPAHKATGKQEIDLPPADLSSPLLAKAVLYTPRTAGVVAENQELKVQLARTQAQAQSSAHKLAELEAKLACLEQEKAKVAATAAAAAAAAPVPSPAASPAPANPETAMVVYSQPSPAASDRTRACIIL</sequence>
<dbReference type="PROSITE" id="PS50067">
    <property type="entry name" value="KINESIN_MOTOR_2"/>
    <property type="match status" value="2"/>
</dbReference>
<evidence type="ECO:0000256" key="5">
    <source>
        <dbReference type="SAM" id="MobiDB-lite"/>
    </source>
</evidence>
<feature type="region of interest" description="Disordered" evidence="5">
    <location>
        <begin position="623"/>
        <end position="646"/>
    </location>
</feature>
<accession>A0A0L0DHU3</accession>
<dbReference type="RefSeq" id="XP_013756581.1">
    <property type="nucleotide sequence ID" value="XM_013901127.1"/>
</dbReference>
<dbReference type="PRINTS" id="PR00380">
    <property type="entry name" value="KINESINHEAVY"/>
</dbReference>
<dbReference type="GO" id="GO:0007018">
    <property type="term" value="P:microtubule-based movement"/>
    <property type="evidence" value="ECO:0007669"/>
    <property type="project" value="InterPro"/>
</dbReference>
<dbReference type="STRING" id="461836.A0A0L0DHU3"/>
<feature type="region of interest" description="Disordered" evidence="5">
    <location>
        <begin position="1920"/>
        <end position="1947"/>
    </location>
</feature>
<proteinExistence type="inferred from homology"/>
<feature type="binding site" evidence="3">
    <location>
        <begin position="732"/>
        <end position="739"/>
    </location>
    <ligand>
        <name>ATP</name>
        <dbReference type="ChEBI" id="CHEBI:30616"/>
    </ligand>
</feature>
<keyword evidence="4" id="KW-0175">Coiled coil</keyword>
<keyword evidence="3" id="KW-0505">Motor protein</keyword>
<feature type="compositionally biased region" description="Low complexity" evidence="5">
    <location>
        <begin position="565"/>
        <end position="581"/>
    </location>
</feature>
<dbReference type="GO" id="GO:0051231">
    <property type="term" value="P:spindle elongation"/>
    <property type="evidence" value="ECO:0007669"/>
    <property type="project" value="TreeGrafter"/>
</dbReference>
<evidence type="ECO:0000256" key="1">
    <source>
        <dbReference type="ARBA" id="ARBA00022741"/>
    </source>
</evidence>
<dbReference type="PANTHER" id="PTHR47969:SF33">
    <property type="entry name" value="KINESIN-LIKE PROTEIN"/>
    <property type="match status" value="1"/>
</dbReference>
<feature type="region of interest" description="Disordered" evidence="5">
    <location>
        <begin position="1"/>
        <end position="26"/>
    </location>
</feature>
<feature type="binding site" evidence="3">
    <location>
        <begin position="95"/>
        <end position="102"/>
    </location>
    <ligand>
        <name>ATP</name>
        <dbReference type="ChEBI" id="CHEBI:30616"/>
    </ligand>
</feature>
<gene>
    <name evidence="7" type="ORF">AMSG_07105</name>
</gene>
<dbReference type="Pfam" id="PF00225">
    <property type="entry name" value="Kinesin"/>
    <property type="match status" value="2"/>
</dbReference>
<dbReference type="GO" id="GO:0005875">
    <property type="term" value="C:microtubule associated complex"/>
    <property type="evidence" value="ECO:0007669"/>
    <property type="project" value="TreeGrafter"/>
</dbReference>
<feature type="compositionally biased region" description="Low complexity" evidence="5">
    <location>
        <begin position="534"/>
        <end position="550"/>
    </location>
</feature>
<dbReference type="PROSITE" id="PS00411">
    <property type="entry name" value="KINESIN_MOTOR_1"/>
    <property type="match status" value="2"/>
</dbReference>
<name>A0A0L0DHU3_THETB</name>
<dbReference type="Gene3D" id="3.40.850.10">
    <property type="entry name" value="Kinesin motor domain"/>
    <property type="match status" value="2"/>
</dbReference>
<dbReference type="eggNOG" id="KOG0239">
    <property type="taxonomic scope" value="Eukaryota"/>
</dbReference>
<organism evidence="7 8">
    <name type="scientific">Thecamonas trahens ATCC 50062</name>
    <dbReference type="NCBI Taxonomy" id="461836"/>
    <lineage>
        <taxon>Eukaryota</taxon>
        <taxon>Apusozoa</taxon>
        <taxon>Apusomonadida</taxon>
        <taxon>Apusomonadidae</taxon>
        <taxon>Thecamonas</taxon>
    </lineage>
</organism>
<feature type="domain" description="Kinesin motor" evidence="6">
    <location>
        <begin position="1"/>
        <end position="346"/>
    </location>
</feature>
<feature type="coiled-coil region" evidence="4">
    <location>
        <begin position="2015"/>
        <end position="2049"/>
    </location>
</feature>
<keyword evidence="1 3" id="KW-0547">Nucleotide-binding</keyword>
<dbReference type="FunFam" id="3.40.850.10:FF:000080">
    <property type="entry name" value="Kinesin-like protein"/>
    <property type="match status" value="1"/>
</dbReference>
<evidence type="ECO:0000313" key="8">
    <source>
        <dbReference type="Proteomes" id="UP000054408"/>
    </source>
</evidence>
<dbReference type="SUPFAM" id="SSF52540">
    <property type="entry name" value="P-loop containing nucleoside triphosphate hydrolases"/>
    <property type="match status" value="2"/>
</dbReference>
<dbReference type="GO" id="GO:0003777">
    <property type="term" value="F:microtubule motor activity"/>
    <property type="evidence" value="ECO:0007669"/>
    <property type="project" value="InterPro"/>
</dbReference>
<dbReference type="InterPro" id="IPR001752">
    <property type="entry name" value="Kinesin_motor_dom"/>
</dbReference>
<evidence type="ECO:0000256" key="4">
    <source>
        <dbReference type="SAM" id="Coils"/>
    </source>
</evidence>
<reference evidence="7 8" key="1">
    <citation type="submission" date="2010-05" db="EMBL/GenBank/DDBJ databases">
        <title>The Genome Sequence of Thecamonas trahens ATCC 50062.</title>
        <authorList>
            <consortium name="The Broad Institute Genome Sequencing Platform"/>
            <person name="Russ C."/>
            <person name="Cuomo C."/>
            <person name="Shea T."/>
            <person name="Young S.K."/>
            <person name="Zeng Q."/>
            <person name="Koehrsen M."/>
            <person name="Haas B."/>
            <person name="Borodovsky M."/>
            <person name="Guigo R."/>
            <person name="Alvarado L."/>
            <person name="Berlin A."/>
            <person name="Bochicchio J."/>
            <person name="Borenstein D."/>
            <person name="Chapman S."/>
            <person name="Chen Z."/>
            <person name="Freedman E."/>
            <person name="Gellesch M."/>
            <person name="Goldberg J."/>
            <person name="Griggs A."/>
            <person name="Gujja S."/>
            <person name="Heilman E."/>
            <person name="Heiman D."/>
            <person name="Hepburn T."/>
            <person name="Howarth C."/>
            <person name="Jen D."/>
            <person name="Larson L."/>
            <person name="Mehta T."/>
            <person name="Park D."/>
            <person name="Pearson M."/>
            <person name="Roberts A."/>
            <person name="Saif S."/>
            <person name="Shenoy N."/>
            <person name="Sisk P."/>
            <person name="Stolte C."/>
            <person name="Sykes S."/>
            <person name="Thomson T."/>
            <person name="Walk T."/>
            <person name="White J."/>
            <person name="Yandava C."/>
            <person name="Burger G."/>
            <person name="Gray M.W."/>
            <person name="Holland P.W.H."/>
            <person name="King N."/>
            <person name="Lang F.B.F."/>
            <person name="Roger A.J."/>
            <person name="Ruiz-Trillo I."/>
            <person name="Lander E."/>
            <person name="Nusbaum C."/>
        </authorList>
    </citation>
    <scope>NUCLEOTIDE SEQUENCE [LARGE SCALE GENOMIC DNA]</scope>
    <source>
        <strain evidence="7 8">ATCC 50062</strain>
    </source>
</reference>